<dbReference type="RefSeq" id="WP_092112302.1">
    <property type="nucleotide sequence ID" value="NZ_FOCN01000023.1"/>
</dbReference>
<reference evidence="2 3" key="1">
    <citation type="submission" date="2019-03" db="EMBL/GenBank/DDBJ databases">
        <title>Genomics of glacier-inhabiting Cryobacterium strains.</title>
        <authorList>
            <person name="Liu Q."/>
            <person name="Xin Y.-H."/>
        </authorList>
    </citation>
    <scope>NUCLEOTIDE SEQUENCE [LARGE SCALE GENOMIC DNA]</scope>
    <source>
        <strain evidence="2 3">Hh15</strain>
    </source>
</reference>
<organism evidence="2 3">
    <name type="scientific">Cryobacterium luteum</name>
    <dbReference type="NCBI Taxonomy" id="1424661"/>
    <lineage>
        <taxon>Bacteria</taxon>
        <taxon>Bacillati</taxon>
        <taxon>Actinomycetota</taxon>
        <taxon>Actinomycetes</taxon>
        <taxon>Micrococcales</taxon>
        <taxon>Microbacteriaceae</taxon>
        <taxon>Cryobacterium</taxon>
    </lineage>
</organism>
<accession>A0A1H8L0U2</accession>
<dbReference type="SUPFAM" id="SSF55729">
    <property type="entry name" value="Acyl-CoA N-acyltransferases (Nat)"/>
    <property type="match status" value="1"/>
</dbReference>
<protein>
    <recommendedName>
        <fullName evidence="1">N-acetyltransferase domain-containing protein</fullName>
    </recommendedName>
</protein>
<evidence type="ECO:0000259" key="1">
    <source>
        <dbReference type="Pfam" id="PF00583"/>
    </source>
</evidence>
<evidence type="ECO:0000313" key="3">
    <source>
        <dbReference type="Proteomes" id="UP000297654"/>
    </source>
</evidence>
<comment type="caution">
    <text evidence="2">The sequence shown here is derived from an EMBL/GenBank/DDBJ whole genome shotgun (WGS) entry which is preliminary data.</text>
</comment>
<dbReference type="InterPro" id="IPR000182">
    <property type="entry name" value="GNAT_dom"/>
</dbReference>
<dbReference type="STRING" id="1424661.SAMN05216281_12313"/>
<evidence type="ECO:0000313" key="2">
    <source>
        <dbReference type="EMBL" id="TFB82345.1"/>
    </source>
</evidence>
<feature type="domain" description="N-acetyltransferase" evidence="1">
    <location>
        <begin position="68"/>
        <end position="119"/>
    </location>
</feature>
<dbReference type="AlphaFoldDB" id="A0A1H8L0U2"/>
<sequence length="136" mass="14969">MADLRHLSITGREFTVQIETTWMYSTTCFLLPADPPAPEVTAPAPSENPLDCDTMIRFKLVAFPGMPLKGLITHISVEPAQQRSGLGTAMCLALAETYPGRIWDVECPNDASSALFTKLHLAQPDRFVEQGLVHPF</sequence>
<dbReference type="Pfam" id="PF00583">
    <property type="entry name" value="Acetyltransf_1"/>
    <property type="match status" value="1"/>
</dbReference>
<dbReference type="OrthoDB" id="5125094at2"/>
<dbReference type="GO" id="GO:0016747">
    <property type="term" value="F:acyltransferase activity, transferring groups other than amino-acyl groups"/>
    <property type="evidence" value="ECO:0007669"/>
    <property type="project" value="InterPro"/>
</dbReference>
<dbReference type="InterPro" id="IPR016181">
    <property type="entry name" value="Acyl_CoA_acyltransferase"/>
</dbReference>
<gene>
    <name evidence="2" type="ORF">E3O10_17735</name>
</gene>
<dbReference type="Proteomes" id="UP000297654">
    <property type="component" value="Unassembled WGS sequence"/>
</dbReference>
<name>A0A1H8L0U2_9MICO</name>
<keyword evidence="3" id="KW-1185">Reference proteome</keyword>
<proteinExistence type="predicted"/>
<dbReference type="EMBL" id="SOFF01000062">
    <property type="protein sequence ID" value="TFB82345.1"/>
    <property type="molecule type" value="Genomic_DNA"/>
</dbReference>